<dbReference type="EMBL" id="CP042435">
    <property type="protein sequence ID" value="QEC67916.1"/>
    <property type="molecule type" value="Genomic_DNA"/>
</dbReference>
<dbReference type="Gene3D" id="3.40.50.2300">
    <property type="match status" value="1"/>
</dbReference>
<evidence type="ECO:0000256" key="1">
    <source>
        <dbReference type="ARBA" id="ARBA00022553"/>
    </source>
</evidence>
<feature type="domain" description="Response regulatory" evidence="7">
    <location>
        <begin position="6"/>
        <end position="122"/>
    </location>
</feature>
<dbReference type="InterPro" id="IPR058245">
    <property type="entry name" value="NreC/VraR/RcsB-like_REC"/>
</dbReference>
<keyword evidence="9" id="KW-1185">Reference proteome</keyword>
<evidence type="ECO:0000313" key="9">
    <source>
        <dbReference type="Proteomes" id="UP000321533"/>
    </source>
</evidence>
<protein>
    <submittedName>
        <fullName evidence="8">Response regulator transcription factor</fullName>
    </submittedName>
</protein>
<name>A0A5B8VB76_9BACT</name>
<evidence type="ECO:0000256" key="4">
    <source>
        <dbReference type="ARBA" id="ARBA00023163"/>
    </source>
</evidence>
<feature type="modified residue" description="4-aspartylphosphate" evidence="5">
    <location>
        <position position="57"/>
    </location>
</feature>
<organism evidence="8 9">
    <name type="scientific">Panacibacter ginsenosidivorans</name>
    <dbReference type="NCBI Taxonomy" id="1813871"/>
    <lineage>
        <taxon>Bacteria</taxon>
        <taxon>Pseudomonadati</taxon>
        <taxon>Bacteroidota</taxon>
        <taxon>Chitinophagia</taxon>
        <taxon>Chitinophagales</taxon>
        <taxon>Chitinophagaceae</taxon>
        <taxon>Panacibacter</taxon>
    </lineage>
</organism>
<gene>
    <name evidence="8" type="ORF">FRZ67_11620</name>
</gene>
<dbReference type="AlphaFoldDB" id="A0A5B8VB76"/>
<dbReference type="PANTHER" id="PTHR43214:SF41">
    <property type="entry name" value="NITRATE_NITRITE RESPONSE REGULATOR PROTEIN NARP"/>
    <property type="match status" value="1"/>
</dbReference>
<dbReference type="PRINTS" id="PR00038">
    <property type="entry name" value="HTHLUXR"/>
</dbReference>
<dbReference type="Proteomes" id="UP000321533">
    <property type="component" value="Chromosome"/>
</dbReference>
<dbReference type="GO" id="GO:0000160">
    <property type="term" value="P:phosphorelay signal transduction system"/>
    <property type="evidence" value="ECO:0007669"/>
    <property type="project" value="InterPro"/>
</dbReference>
<dbReference type="SMART" id="SM00448">
    <property type="entry name" value="REC"/>
    <property type="match status" value="1"/>
</dbReference>
<dbReference type="InterPro" id="IPR016032">
    <property type="entry name" value="Sig_transdc_resp-reg_C-effctor"/>
</dbReference>
<dbReference type="SUPFAM" id="SSF52172">
    <property type="entry name" value="CheY-like"/>
    <property type="match status" value="1"/>
</dbReference>
<evidence type="ECO:0000259" key="6">
    <source>
        <dbReference type="PROSITE" id="PS50043"/>
    </source>
</evidence>
<dbReference type="GO" id="GO:0003677">
    <property type="term" value="F:DNA binding"/>
    <property type="evidence" value="ECO:0007669"/>
    <property type="project" value="UniProtKB-KW"/>
</dbReference>
<dbReference type="InterPro" id="IPR000792">
    <property type="entry name" value="Tscrpt_reg_LuxR_C"/>
</dbReference>
<reference evidence="8 9" key="1">
    <citation type="journal article" date="2016" name="Int. J. Syst. Evol. Microbiol.">
        <title>Panacibacter ginsenosidivorans gen. nov., sp. nov., with ginsenoside converting activity isolated from soil of a ginseng field.</title>
        <authorList>
            <person name="Siddiqi M.Z."/>
            <person name="Muhammad Shafi S."/>
            <person name="Choi K.D."/>
            <person name="Im W.T."/>
        </authorList>
    </citation>
    <scope>NUCLEOTIDE SEQUENCE [LARGE SCALE GENOMIC DNA]</scope>
    <source>
        <strain evidence="8 9">Gsoil1550</strain>
    </source>
</reference>
<dbReference type="SMART" id="SM00421">
    <property type="entry name" value="HTH_LUXR"/>
    <property type="match status" value="1"/>
</dbReference>
<dbReference type="PROSITE" id="PS50110">
    <property type="entry name" value="RESPONSE_REGULATORY"/>
    <property type="match status" value="1"/>
</dbReference>
<keyword evidence="4" id="KW-0804">Transcription</keyword>
<dbReference type="InterPro" id="IPR001789">
    <property type="entry name" value="Sig_transdc_resp-reg_receiver"/>
</dbReference>
<keyword evidence="3" id="KW-0238">DNA-binding</keyword>
<evidence type="ECO:0000259" key="7">
    <source>
        <dbReference type="PROSITE" id="PS50110"/>
    </source>
</evidence>
<evidence type="ECO:0000256" key="5">
    <source>
        <dbReference type="PROSITE-ProRule" id="PRU00169"/>
    </source>
</evidence>
<evidence type="ECO:0000256" key="2">
    <source>
        <dbReference type="ARBA" id="ARBA00023015"/>
    </source>
</evidence>
<sequence>MSKTINIVVGDDHELFRDGLRAMLEKDGTIKVIGEASNGAELITCAEALKPHVVLVDIMMPEVDGVKAISILTKQEIPYKCLVLSTFSNSQMIVNALEAGALGYVVKNAAKGEIAEAIKKVHEGYPYYCRSTEMALTKLIAKSNFNPYDRINKPIFSEKEIEIIRYICEGKKSEEIGKLVHLGTRTVEGYRQKILEKMNVNTIAGVVIYAIKNYLYRID</sequence>
<dbReference type="GO" id="GO:0006355">
    <property type="term" value="P:regulation of DNA-templated transcription"/>
    <property type="evidence" value="ECO:0007669"/>
    <property type="project" value="InterPro"/>
</dbReference>
<dbReference type="RefSeq" id="WP_147189723.1">
    <property type="nucleotide sequence ID" value="NZ_CP042435.1"/>
</dbReference>
<dbReference type="InterPro" id="IPR011006">
    <property type="entry name" value="CheY-like_superfamily"/>
</dbReference>
<accession>A0A5B8VB76</accession>
<dbReference type="KEGG" id="pgin:FRZ67_11620"/>
<dbReference type="SUPFAM" id="SSF46894">
    <property type="entry name" value="C-terminal effector domain of the bipartite response regulators"/>
    <property type="match status" value="1"/>
</dbReference>
<evidence type="ECO:0000256" key="3">
    <source>
        <dbReference type="ARBA" id="ARBA00023125"/>
    </source>
</evidence>
<dbReference type="PANTHER" id="PTHR43214">
    <property type="entry name" value="TWO-COMPONENT RESPONSE REGULATOR"/>
    <property type="match status" value="1"/>
</dbReference>
<dbReference type="InterPro" id="IPR039420">
    <property type="entry name" value="WalR-like"/>
</dbReference>
<dbReference type="PROSITE" id="PS50043">
    <property type="entry name" value="HTH_LUXR_2"/>
    <property type="match status" value="1"/>
</dbReference>
<dbReference type="CDD" id="cd17535">
    <property type="entry name" value="REC_NarL-like"/>
    <property type="match status" value="1"/>
</dbReference>
<keyword evidence="2" id="KW-0805">Transcription regulation</keyword>
<evidence type="ECO:0000313" key="8">
    <source>
        <dbReference type="EMBL" id="QEC67916.1"/>
    </source>
</evidence>
<dbReference type="OrthoDB" id="9797341at2"/>
<feature type="domain" description="HTH luxR-type" evidence="6">
    <location>
        <begin position="149"/>
        <end position="214"/>
    </location>
</feature>
<proteinExistence type="predicted"/>
<dbReference type="Pfam" id="PF00072">
    <property type="entry name" value="Response_reg"/>
    <property type="match status" value="1"/>
</dbReference>
<keyword evidence="1 5" id="KW-0597">Phosphoprotein</keyword>
<dbReference type="Pfam" id="PF00196">
    <property type="entry name" value="GerE"/>
    <property type="match status" value="1"/>
</dbReference>
<dbReference type="CDD" id="cd06170">
    <property type="entry name" value="LuxR_C_like"/>
    <property type="match status" value="1"/>
</dbReference>